<accession>A0A250XKN1</accession>
<dbReference type="PANTHER" id="PTHR31400">
    <property type="entry name" value="GUANYLYL CYCLASE DOMAIN CONTAINING PROTEIN 1 GUCD1"/>
    <property type="match status" value="1"/>
</dbReference>
<protein>
    <recommendedName>
        <fullName evidence="3">Guanylyl cyclase</fullName>
    </recommendedName>
</protein>
<name>A0A250XKN1_9CHLO</name>
<dbReference type="Pfam" id="PF09778">
    <property type="entry name" value="Guanylate_cyc_2"/>
    <property type="match status" value="1"/>
</dbReference>
<dbReference type="AlphaFoldDB" id="A0A250XKN1"/>
<dbReference type="Proteomes" id="UP000232323">
    <property type="component" value="Unassembled WGS sequence"/>
</dbReference>
<proteinExistence type="predicted"/>
<keyword evidence="2" id="KW-1185">Reference proteome</keyword>
<organism evidence="1 2">
    <name type="scientific">Chlamydomonas eustigma</name>
    <dbReference type="NCBI Taxonomy" id="1157962"/>
    <lineage>
        <taxon>Eukaryota</taxon>
        <taxon>Viridiplantae</taxon>
        <taxon>Chlorophyta</taxon>
        <taxon>core chlorophytes</taxon>
        <taxon>Chlorophyceae</taxon>
        <taxon>CS clade</taxon>
        <taxon>Chlamydomonadales</taxon>
        <taxon>Chlamydomonadaceae</taxon>
        <taxon>Chlamydomonas</taxon>
    </lineage>
</organism>
<dbReference type="OrthoDB" id="206796at2759"/>
<sequence length="339" mass="36769">MPDMTQLSCSQQSQIRPLHDADMIELKGSETSTSYGHEVRDTGRCASVVPRTVPHCKQHFSWDCGLACVFMVVKAFNAAALQSTPQVSDPHESDYDKLRELCPTTSIWTVDLAHLLRRLGLEVCFLTKTLGPNPAYANEGFYMEHLQEDELRVSQLFSEANTAGIALHQRSLSSQELQEVAVTGACLVIALVDKRKLDPWLLTADLLCPTLLGGSEKGSSCEGDGGYTGHYVLIVGFDISRQEFIVHDPAAPVSELRVSASALDLARRSFGTDEDLLIVPCDRSVISRLLASGSAGGESVEQALHEQTMIQPEVDQDKSVMLQGACSVTTLASSLVSSS</sequence>
<dbReference type="EMBL" id="BEGY01000103">
    <property type="protein sequence ID" value="GAX83634.1"/>
    <property type="molecule type" value="Genomic_DNA"/>
</dbReference>
<dbReference type="PANTHER" id="PTHR31400:SF1">
    <property type="entry name" value="PROTEIN GUCD1"/>
    <property type="match status" value="1"/>
</dbReference>
<evidence type="ECO:0000313" key="1">
    <source>
        <dbReference type="EMBL" id="GAX83634.1"/>
    </source>
</evidence>
<reference evidence="1 2" key="1">
    <citation type="submission" date="2017-08" db="EMBL/GenBank/DDBJ databases">
        <title>Acidophilic green algal genome provides insights into adaptation to an acidic environment.</title>
        <authorList>
            <person name="Hirooka S."/>
            <person name="Hirose Y."/>
            <person name="Kanesaki Y."/>
            <person name="Higuchi S."/>
            <person name="Fujiwara T."/>
            <person name="Onuma R."/>
            <person name="Era A."/>
            <person name="Ohbayashi R."/>
            <person name="Uzuka A."/>
            <person name="Nozaki H."/>
            <person name="Yoshikawa H."/>
            <person name="Miyagishima S.Y."/>
        </authorList>
    </citation>
    <scope>NUCLEOTIDE SEQUENCE [LARGE SCALE GENOMIC DNA]</scope>
    <source>
        <strain evidence="1 2">NIES-2499</strain>
    </source>
</reference>
<evidence type="ECO:0008006" key="3">
    <source>
        <dbReference type="Google" id="ProtNLM"/>
    </source>
</evidence>
<comment type="caution">
    <text evidence="1">The sequence shown here is derived from an EMBL/GenBank/DDBJ whole genome shotgun (WGS) entry which is preliminary data.</text>
</comment>
<dbReference type="InterPro" id="IPR018616">
    <property type="entry name" value="GUCD1"/>
</dbReference>
<gene>
    <name evidence="1" type="ORF">CEUSTIGMA_g11058.t1</name>
</gene>
<evidence type="ECO:0000313" key="2">
    <source>
        <dbReference type="Proteomes" id="UP000232323"/>
    </source>
</evidence>